<dbReference type="AlphaFoldDB" id="A0AAT9P9Y1"/>
<evidence type="ECO:0000256" key="1">
    <source>
        <dbReference type="SAM" id="Phobius"/>
    </source>
</evidence>
<dbReference type="Proteomes" id="UP001465447">
    <property type="component" value="Chromosome"/>
</dbReference>
<reference evidence="2" key="1">
    <citation type="submission" date="2021-07" db="EMBL/GenBank/DDBJ databases">
        <title>Prevalence and characterization of methicillin-resistant Macrococcus spp. in food producing animals and meat in Switzerland in 2019.</title>
        <authorList>
            <person name="Keller J.E."/>
            <person name="Schwendener S."/>
            <person name="Neuenschwander J."/>
            <person name="Overesch G."/>
            <person name="Perreten V."/>
        </authorList>
    </citation>
    <scope>NUCLEOTIDE SEQUENCE</scope>
    <source>
        <strain evidence="2">19Msa1099</strain>
    </source>
</reference>
<keyword evidence="1" id="KW-0812">Transmembrane</keyword>
<dbReference type="EMBL" id="CP124591">
    <property type="protein sequence ID" value="WZE71831.1"/>
    <property type="molecule type" value="Genomic_DNA"/>
</dbReference>
<feature type="transmembrane region" description="Helical" evidence="1">
    <location>
        <begin position="6"/>
        <end position="25"/>
    </location>
</feature>
<accession>A0AAU6RNN0</accession>
<keyword evidence="1" id="KW-0472">Membrane</keyword>
<name>A0AAT9P9Y1_9STAP</name>
<gene>
    <name evidence="2" type="ORF">KYI10_04755</name>
    <name evidence="3" type="ORF">QA539_04850</name>
</gene>
<proteinExistence type="predicted"/>
<dbReference type="RefSeq" id="WP_041635906.1">
    <property type="nucleotide sequence ID" value="NZ_CP124591.1"/>
</dbReference>
<sequence>MHFIGTAVTLFIVFFITYMICDRITNYFRTVKQPPKYKSALVGGIIFSIGLSIMQYWSTM</sequence>
<evidence type="ECO:0000313" key="3">
    <source>
        <dbReference type="EMBL" id="WZE71831.1"/>
    </source>
</evidence>
<dbReference type="EMBL" id="CP079955">
    <property type="protein sequence ID" value="QYA33748.1"/>
    <property type="molecule type" value="Genomic_DNA"/>
</dbReference>
<evidence type="ECO:0000313" key="4">
    <source>
        <dbReference type="Proteomes" id="UP001465447"/>
    </source>
</evidence>
<reference evidence="3 4" key="2">
    <citation type="submission" date="2023-04" db="EMBL/GenBank/DDBJ databases">
        <title>Macrococci isolated from food, foodproducing animals, and human clinical materials.</title>
        <authorList>
            <person name="Maslanova I."/>
            <person name="Svec P."/>
            <person name="Sedlacek I."/>
            <person name="Novakova D."/>
            <person name="Keller J.E."/>
            <person name="Schwendener S."/>
            <person name="Finstrlova A."/>
            <person name="Botka T."/>
            <person name="Kovarovic V."/>
            <person name="Petras P."/>
            <person name="Perreten V."/>
            <person name="Pantucek R."/>
        </authorList>
    </citation>
    <scope>NUCLEOTIDE SEQUENCE [LARGE SCALE GENOMIC DNA]</scope>
    <source>
        <strain evidence="3 4">CCM 8659</strain>
    </source>
</reference>
<keyword evidence="1" id="KW-1133">Transmembrane helix</keyword>
<dbReference type="KEGG" id="mpsh:QA539_04850"/>
<feature type="transmembrane region" description="Helical" evidence="1">
    <location>
        <begin position="37"/>
        <end position="57"/>
    </location>
</feature>
<organism evidence="2">
    <name type="scientific">Macrococcus psychrotolerans</name>
    <dbReference type="NCBI Taxonomy" id="3039389"/>
    <lineage>
        <taxon>Bacteria</taxon>
        <taxon>Bacillati</taxon>
        <taxon>Bacillota</taxon>
        <taxon>Bacilli</taxon>
        <taxon>Bacillales</taxon>
        <taxon>Staphylococcaceae</taxon>
        <taxon>Macrococcus</taxon>
    </lineage>
</organism>
<evidence type="ECO:0000313" key="2">
    <source>
        <dbReference type="EMBL" id="QYA33748.1"/>
    </source>
</evidence>
<accession>A0AAT9P9Y1</accession>
<protein>
    <submittedName>
        <fullName evidence="2">Uncharacterized protein</fullName>
    </submittedName>
</protein>
<keyword evidence="4" id="KW-1185">Reference proteome</keyword>